<evidence type="ECO:0000256" key="1">
    <source>
        <dbReference type="ARBA" id="ARBA00008779"/>
    </source>
</evidence>
<feature type="signal peptide" evidence="5">
    <location>
        <begin position="1"/>
        <end position="23"/>
    </location>
</feature>
<dbReference type="KEGG" id="fax:FUAX_19160"/>
<gene>
    <name evidence="7" type="ORF">FUAX_19160</name>
</gene>
<keyword evidence="5" id="KW-0732">Signal</keyword>
<evidence type="ECO:0000256" key="4">
    <source>
        <dbReference type="ARBA" id="ARBA00022837"/>
    </source>
</evidence>
<dbReference type="PANTHER" id="PTHR42693:SF53">
    <property type="entry name" value="ENDO-4-O-SULFATASE"/>
    <property type="match status" value="1"/>
</dbReference>
<evidence type="ECO:0000313" key="7">
    <source>
        <dbReference type="EMBL" id="BDD09484.1"/>
    </source>
</evidence>
<dbReference type="InterPro" id="IPR050738">
    <property type="entry name" value="Sulfatase"/>
</dbReference>
<dbReference type="CDD" id="cd16143">
    <property type="entry name" value="ARS_like"/>
    <property type="match status" value="1"/>
</dbReference>
<reference evidence="7 8" key="1">
    <citation type="submission" date="2021-12" db="EMBL/GenBank/DDBJ databases">
        <title>Genome sequencing of bacteria with rrn-lacking chromosome and rrn-plasmid.</title>
        <authorList>
            <person name="Anda M."/>
            <person name="Iwasaki W."/>
        </authorList>
    </citation>
    <scope>NUCLEOTIDE SEQUENCE [LARGE SCALE GENOMIC DNA]</scope>
    <source>
        <strain evidence="7 8">DSM 100852</strain>
    </source>
</reference>
<evidence type="ECO:0000256" key="2">
    <source>
        <dbReference type="ARBA" id="ARBA00022723"/>
    </source>
</evidence>
<evidence type="ECO:0000259" key="6">
    <source>
        <dbReference type="Pfam" id="PF00884"/>
    </source>
</evidence>
<dbReference type="GO" id="GO:0046872">
    <property type="term" value="F:metal ion binding"/>
    <property type="evidence" value="ECO:0007669"/>
    <property type="project" value="UniProtKB-KW"/>
</dbReference>
<dbReference type="PROSITE" id="PS00523">
    <property type="entry name" value="SULFATASE_1"/>
    <property type="match status" value="1"/>
</dbReference>
<dbReference type="Pfam" id="PF00884">
    <property type="entry name" value="Sulfatase"/>
    <property type="match status" value="1"/>
</dbReference>
<feature type="chain" id="PRO_5043493695" evidence="5">
    <location>
        <begin position="24"/>
        <end position="507"/>
    </location>
</feature>
<dbReference type="RefSeq" id="WP_338391084.1">
    <property type="nucleotide sequence ID" value="NZ_AP025314.1"/>
</dbReference>
<protein>
    <submittedName>
        <fullName evidence="7">Arylsulfatase</fullName>
    </submittedName>
</protein>
<dbReference type="PANTHER" id="PTHR42693">
    <property type="entry name" value="ARYLSULFATASE FAMILY MEMBER"/>
    <property type="match status" value="1"/>
</dbReference>
<organism evidence="7 8">
    <name type="scientific">Fulvitalea axinellae</name>
    <dbReference type="NCBI Taxonomy" id="1182444"/>
    <lineage>
        <taxon>Bacteria</taxon>
        <taxon>Pseudomonadati</taxon>
        <taxon>Bacteroidota</taxon>
        <taxon>Cytophagia</taxon>
        <taxon>Cytophagales</taxon>
        <taxon>Persicobacteraceae</taxon>
        <taxon>Fulvitalea</taxon>
    </lineage>
</organism>
<comment type="similarity">
    <text evidence="1">Belongs to the sulfatase family.</text>
</comment>
<dbReference type="PROSITE" id="PS51257">
    <property type="entry name" value="PROKAR_LIPOPROTEIN"/>
    <property type="match status" value="1"/>
</dbReference>
<dbReference type="Proteomes" id="UP001348817">
    <property type="component" value="Chromosome"/>
</dbReference>
<evidence type="ECO:0000313" key="8">
    <source>
        <dbReference type="Proteomes" id="UP001348817"/>
    </source>
</evidence>
<keyword evidence="8" id="KW-1185">Reference proteome</keyword>
<keyword evidence="3" id="KW-0378">Hydrolase</keyword>
<keyword evidence="4" id="KW-0106">Calcium</keyword>
<dbReference type="InterPro" id="IPR000917">
    <property type="entry name" value="Sulfatase_N"/>
</dbReference>
<proteinExistence type="inferred from homology"/>
<dbReference type="SUPFAM" id="SSF53649">
    <property type="entry name" value="Alkaline phosphatase-like"/>
    <property type="match status" value="1"/>
</dbReference>
<evidence type="ECO:0000256" key="3">
    <source>
        <dbReference type="ARBA" id="ARBA00022801"/>
    </source>
</evidence>
<dbReference type="EMBL" id="AP025314">
    <property type="protein sequence ID" value="BDD09484.1"/>
    <property type="molecule type" value="Genomic_DNA"/>
</dbReference>
<feature type="domain" description="Sulfatase N-terminal" evidence="6">
    <location>
        <begin position="36"/>
        <end position="398"/>
    </location>
</feature>
<dbReference type="InterPro" id="IPR024607">
    <property type="entry name" value="Sulfatase_CS"/>
</dbReference>
<dbReference type="Gene3D" id="3.40.720.10">
    <property type="entry name" value="Alkaline Phosphatase, subunit A"/>
    <property type="match status" value="1"/>
</dbReference>
<sequence length="507" mass="57292">MRKTYRNLLGLALATLTASSCQPAKSTSDTSPSEKPNIIFIYADDLGVGDISALNPLSQKVITPAMDRMVKEGLYFADAHSSAAVCTPSRYSLLTGRYNWRTSKKRGVLGGYSFPMLEKGRKTVASLLHDNGYETAMIGKWHLGAKWGVKDEYETEIQARNMKVGDRFGKNEVDFSKPVSGGPEEHGFGYAYWHVGSLDMAPYCFIENKYVADQEFEHFEGQEGMFARPGIKSKSFEFKEIIPDLSRRAVSYIEEKSGNKKPFFLYLPLTAPHTPYVPTDNMRGKSQAGIYGDFVLNVDELVQNVLAKLKEKGIDDNTMVILSSDNGAQKHRGKNKPNIIELKGHYTNAGLYGEKRDIYEGGHRIPFIVRWPGKIKKSRVYPHMIGQLDLMATCAEMLQVKLPKDMGEDSFSFWPAITNENFDKPVREYLVNHSARGQFALRHGDWKYIDGQGSGGWTQNNTPDQQLYNLKKDLYEQEELSAQHPEKIQEMKSKLEQIKTQGYSRTI</sequence>
<dbReference type="PROSITE" id="PS00149">
    <property type="entry name" value="SULFATASE_2"/>
    <property type="match status" value="1"/>
</dbReference>
<name>A0AAU9D4U0_9BACT</name>
<keyword evidence="2" id="KW-0479">Metal-binding</keyword>
<evidence type="ECO:0000256" key="5">
    <source>
        <dbReference type="SAM" id="SignalP"/>
    </source>
</evidence>
<dbReference type="InterPro" id="IPR017850">
    <property type="entry name" value="Alkaline_phosphatase_core_sf"/>
</dbReference>
<dbReference type="Gene3D" id="3.30.1120.10">
    <property type="match status" value="1"/>
</dbReference>
<accession>A0AAU9D4U0</accession>
<dbReference type="AlphaFoldDB" id="A0AAU9D4U0"/>
<dbReference type="GO" id="GO:0004065">
    <property type="term" value="F:arylsulfatase activity"/>
    <property type="evidence" value="ECO:0007669"/>
    <property type="project" value="TreeGrafter"/>
</dbReference>